<dbReference type="EMBL" id="MT740307">
    <property type="protein sequence ID" value="QNR53825.1"/>
    <property type="molecule type" value="Genomic_DNA"/>
</dbReference>
<dbReference type="Proteomes" id="UP000516415">
    <property type="component" value="Segment"/>
</dbReference>
<gene>
    <name evidence="1" type="ORF">phiK7A1_035c</name>
</gene>
<name>A0A7H0XFN5_9CAUD</name>
<sequence>MSIKMRLDTDALRALIKDNPEVEVEIGQAVLNNITTDTIKGKVEAQINACLKSMVKQSSGWPVRYEAVDKTLVQVINGIVIDTIRTQTEVNIKNAVDDAVSQAVAAERKKFGTEIRALLKELITPEMAREIVREKIL</sequence>
<reference evidence="1 2" key="1">
    <citation type="submission" date="2020-07" db="EMBL/GenBank/DDBJ databases">
        <authorList>
            <person name="Martino G."/>
            <person name="Holtappels D."/>
            <person name="Wagemans J."/>
            <person name="Lavigne R."/>
            <person name="Turina M."/>
            <person name="Ciuffo M."/>
        </authorList>
    </citation>
    <scope>NUCLEOTIDE SEQUENCE [LARGE SCALE GENOMIC DNA]</scope>
</reference>
<proteinExistence type="predicted"/>
<keyword evidence="2" id="KW-1185">Reference proteome</keyword>
<evidence type="ECO:0000313" key="1">
    <source>
        <dbReference type="EMBL" id="QNR53825.1"/>
    </source>
</evidence>
<accession>A0A7H0XFN5</accession>
<evidence type="ECO:0000313" key="2">
    <source>
        <dbReference type="Proteomes" id="UP000516415"/>
    </source>
</evidence>
<protein>
    <submittedName>
        <fullName evidence="1">Uncharacterized protein</fullName>
    </submittedName>
</protein>
<organism evidence="1 2">
    <name type="scientific">Pseudomonas phage phiK7A1</name>
    <dbReference type="NCBI Taxonomy" id="2759194"/>
    <lineage>
        <taxon>Viruses</taxon>
        <taxon>Duplodnaviria</taxon>
        <taxon>Heunggongvirae</taxon>
        <taxon>Uroviricota</taxon>
        <taxon>Caudoviricetes</taxon>
        <taxon>Vandenendeviridae</taxon>
        <taxon>Gorskivirinae</taxon>
        <taxon>Torinovirus</taxon>
        <taxon>Torinovirus K7A1</taxon>
    </lineage>
</organism>